<accession>A0ABQ9V7L7</accession>
<protein>
    <submittedName>
        <fullName evidence="2">Uncharacterized protein</fullName>
    </submittedName>
</protein>
<dbReference type="EMBL" id="JASSZA010000007">
    <property type="protein sequence ID" value="KAK2105356.1"/>
    <property type="molecule type" value="Genomic_DNA"/>
</dbReference>
<feature type="compositionally biased region" description="Basic and acidic residues" evidence="1">
    <location>
        <begin position="66"/>
        <end position="81"/>
    </location>
</feature>
<dbReference type="Proteomes" id="UP001266305">
    <property type="component" value="Unassembled WGS sequence"/>
</dbReference>
<feature type="non-terminal residue" evidence="2">
    <location>
        <position position="1"/>
    </location>
</feature>
<feature type="region of interest" description="Disordered" evidence="1">
    <location>
        <begin position="1"/>
        <end position="111"/>
    </location>
</feature>
<evidence type="ECO:0000313" key="2">
    <source>
        <dbReference type="EMBL" id="KAK2105356.1"/>
    </source>
</evidence>
<name>A0ABQ9V7L7_SAGOE</name>
<proteinExistence type="predicted"/>
<reference evidence="2 3" key="1">
    <citation type="submission" date="2023-05" db="EMBL/GenBank/DDBJ databases">
        <title>B98-5 Cell Line De Novo Hybrid Assembly: An Optical Mapping Approach.</title>
        <authorList>
            <person name="Kananen K."/>
            <person name="Auerbach J.A."/>
            <person name="Kautto E."/>
            <person name="Blachly J.S."/>
        </authorList>
    </citation>
    <scope>NUCLEOTIDE SEQUENCE [LARGE SCALE GENOMIC DNA]</scope>
    <source>
        <strain evidence="2">B95-8</strain>
        <tissue evidence="2">Cell line</tissue>
    </source>
</reference>
<comment type="caution">
    <text evidence="2">The sequence shown here is derived from an EMBL/GenBank/DDBJ whole genome shotgun (WGS) entry which is preliminary data.</text>
</comment>
<gene>
    <name evidence="2" type="ORF">P7K49_014870</name>
</gene>
<organism evidence="2 3">
    <name type="scientific">Saguinus oedipus</name>
    <name type="common">Cotton-top tamarin</name>
    <name type="synonym">Oedipomidas oedipus</name>
    <dbReference type="NCBI Taxonomy" id="9490"/>
    <lineage>
        <taxon>Eukaryota</taxon>
        <taxon>Metazoa</taxon>
        <taxon>Chordata</taxon>
        <taxon>Craniata</taxon>
        <taxon>Vertebrata</taxon>
        <taxon>Euteleostomi</taxon>
        <taxon>Mammalia</taxon>
        <taxon>Eutheria</taxon>
        <taxon>Euarchontoglires</taxon>
        <taxon>Primates</taxon>
        <taxon>Haplorrhini</taxon>
        <taxon>Platyrrhini</taxon>
        <taxon>Cebidae</taxon>
        <taxon>Callitrichinae</taxon>
        <taxon>Saguinus</taxon>
    </lineage>
</organism>
<feature type="compositionally biased region" description="Basic residues" evidence="1">
    <location>
        <begin position="82"/>
        <end position="91"/>
    </location>
</feature>
<keyword evidence="3" id="KW-1185">Reference proteome</keyword>
<evidence type="ECO:0000313" key="3">
    <source>
        <dbReference type="Proteomes" id="UP001266305"/>
    </source>
</evidence>
<sequence length="138" mass="15186">VASGQCEKSEVHLDTTWHNQCPARDPDPGPCEHSPALLSDPGPNILVRLHPRTNLHSGSGLLGSAQEDKGKEHVREREPHLKRQRSVRALRSHNTQEDGSPSEGRGGPTMRGFVTNVICESFMLKELKSNTPSVKLQL</sequence>
<evidence type="ECO:0000256" key="1">
    <source>
        <dbReference type="SAM" id="MobiDB-lite"/>
    </source>
</evidence>